<dbReference type="eggNOG" id="KOG1192">
    <property type="taxonomic scope" value="Eukaryota"/>
</dbReference>
<protein>
    <recommendedName>
        <fullName evidence="4">Glycosyltransferase</fullName>
        <ecNumber evidence="4">2.4.1.-</ecNumber>
    </recommendedName>
</protein>
<dbReference type="EnsemblPlants" id="OB09G13870.1">
    <property type="protein sequence ID" value="OB09G13870.1"/>
    <property type="gene ID" value="OB09G13870"/>
</dbReference>
<dbReference type="PROSITE" id="PS00375">
    <property type="entry name" value="UDPGT"/>
    <property type="match status" value="1"/>
</dbReference>
<organism evidence="5">
    <name type="scientific">Oryza brachyantha</name>
    <name type="common">malo sina</name>
    <dbReference type="NCBI Taxonomy" id="4533"/>
    <lineage>
        <taxon>Eukaryota</taxon>
        <taxon>Viridiplantae</taxon>
        <taxon>Streptophyta</taxon>
        <taxon>Embryophyta</taxon>
        <taxon>Tracheophyta</taxon>
        <taxon>Spermatophyta</taxon>
        <taxon>Magnoliopsida</taxon>
        <taxon>Liliopsida</taxon>
        <taxon>Poales</taxon>
        <taxon>Poaceae</taxon>
        <taxon>BOP clade</taxon>
        <taxon>Oryzoideae</taxon>
        <taxon>Oryzeae</taxon>
        <taxon>Oryzinae</taxon>
        <taxon>Oryza</taxon>
    </lineage>
</organism>
<accession>J3MWK8</accession>
<dbReference type="HOGENOM" id="CLU_001724_2_2_1"/>
<dbReference type="CDD" id="cd03784">
    <property type="entry name" value="GT1_Gtf-like"/>
    <property type="match status" value="1"/>
</dbReference>
<reference evidence="5" key="2">
    <citation type="submission" date="2013-04" db="UniProtKB">
        <authorList>
            <consortium name="EnsemblPlants"/>
        </authorList>
    </citation>
    <scope>IDENTIFICATION</scope>
</reference>
<dbReference type="FunFam" id="3.40.50.2000:FF:000185">
    <property type="entry name" value="Glycosyltransferase"/>
    <property type="match status" value="1"/>
</dbReference>
<name>J3MWK8_ORYBR</name>
<keyword evidence="6" id="KW-1185">Reference proteome</keyword>
<dbReference type="Gramene" id="OB09G13870.1">
    <property type="protein sequence ID" value="OB09G13870.1"/>
    <property type="gene ID" value="OB09G13870"/>
</dbReference>
<dbReference type="OMA" id="CAFHEPA"/>
<dbReference type="InterPro" id="IPR002213">
    <property type="entry name" value="UDP_glucos_trans"/>
</dbReference>
<evidence type="ECO:0000313" key="6">
    <source>
        <dbReference type="Proteomes" id="UP000006038"/>
    </source>
</evidence>
<dbReference type="Pfam" id="PF00201">
    <property type="entry name" value="UDPGT"/>
    <property type="match status" value="1"/>
</dbReference>
<evidence type="ECO:0000256" key="1">
    <source>
        <dbReference type="ARBA" id="ARBA00009995"/>
    </source>
</evidence>
<reference evidence="5" key="1">
    <citation type="journal article" date="2013" name="Nat. Commun.">
        <title>Whole-genome sequencing of Oryza brachyantha reveals mechanisms underlying Oryza genome evolution.</title>
        <authorList>
            <person name="Chen J."/>
            <person name="Huang Q."/>
            <person name="Gao D."/>
            <person name="Wang J."/>
            <person name="Lang Y."/>
            <person name="Liu T."/>
            <person name="Li B."/>
            <person name="Bai Z."/>
            <person name="Luis Goicoechea J."/>
            <person name="Liang C."/>
            <person name="Chen C."/>
            <person name="Zhang W."/>
            <person name="Sun S."/>
            <person name="Liao Y."/>
            <person name="Zhang X."/>
            <person name="Yang L."/>
            <person name="Song C."/>
            <person name="Wang M."/>
            <person name="Shi J."/>
            <person name="Liu G."/>
            <person name="Liu J."/>
            <person name="Zhou H."/>
            <person name="Zhou W."/>
            <person name="Yu Q."/>
            <person name="An N."/>
            <person name="Chen Y."/>
            <person name="Cai Q."/>
            <person name="Wang B."/>
            <person name="Liu B."/>
            <person name="Min J."/>
            <person name="Huang Y."/>
            <person name="Wu H."/>
            <person name="Li Z."/>
            <person name="Zhang Y."/>
            <person name="Yin Y."/>
            <person name="Song W."/>
            <person name="Jiang J."/>
            <person name="Jackson S.A."/>
            <person name="Wing R.A."/>
            <person name="Wang J."/>
            <person name="Chen M."/>
        </authorList>
    </citation>
    <scope>NUCLEOTIDE SEQUENCE [LARGE SCALE GENOMIC DNA]</scope>
    <source>
        <strain evidence="5">cv. IRGC 101232</strain>
    </source>
</reference>
<comment type="similarity">
    <text evidence="1 3">Belongs to the UDP-glycosyltransferase family.</text>
</comment>
<keyword evidence="2 3" id="KW-0808">Transferase</keyword>
<dbReference type="GO" id="GO:0035251">
    <property type="term" value="F:UDP-glucosyltransferase activity"/>
    <property type="evidence" value="ECO:0007669"/>
    <property type="project" value="TreeGrafter"/>
</dbReference>
<evidence type="ECO:0000256" key="2">
    <source>
        <dbReference type="ARBA" id="ARBA00022679"/>
    </source>
</evidence>
<dbReference type="AlphaFoldDB" id="J3MWK8"/>
<dbReference type="Proteomes" id="UP000006038">
    <property type="component" value="Chromosome 9"/>
</dbReference>
<proteinExistence type="inferred from homology"/>
<dbReference type="PANTHER" id="PTHR48047">
    <property type="entry name" value="GLYCOSYLTRANSFERASE"/>
    <property type="match status" value="1"/>
</dbReference>
<sequence length="504" mass="54756">MASADFTSANHGLPHLAIFPFLSKGHTIPLIQLVNYLRHHQLATVTFFTTPGNAPFVRSGLLSGAGGDDDGAAVAVVELEFPTDVPGIQPGIESAEGLTSMAAFVAFAHAVSLLRPQFEASVAAMRPPPRFIVADAFLYWTNDSAARLGVPKVSFLVTSTFAHVMRELIVRHDPFSLLRPRATDVVIDDDITPPATHSQTFSVPEFPRVSLPFEELMVAFKDASAFGPMMELDGKMGKAIAQSHSLIINTFHGLEAPYIEFWDEHVHPRAWPIGPLCLAQPAFEPGPTRPPRMGWLGGVGGAAAPPAQPVLYVALGTLSAIPALQVKQVADGLDRSRLHFLWAARHDGDGDGDVDLGREFEERTKHRGLVVREWVDQPRILRHRSVRGFLSHCGWNSVLESVAAGVPLAAWPMNFDQPFNARLLVDELRIAAMVWTSDSIARGFVTDEEISRVVGELMLGDVGVEAARNVARLSASAKKAMDQGGSSWTAVREMISEFCKNECA</sequence>
<evidence type="ECO:0000256" key="3">
    <source>
        <dbReference type="RuleBase" id="RU003718"/>
    </source>
</evidence>
<dbReference type="PANTHER" id="PTHR48047:SF1">
    <property type="entry name" value="GLYCOSYLTRANSFERASE"/>
    <property type="match status" value="1"/>
</dbReference>
<evidence type="ECO:0000256" key="4">
    <source>
        <dbReference type="RuleBase" id="RU362057"/>
    </source>
</evidence>
<dbReference type="FunFam" id="3.40.50.2000:FF:000107">
    <property type="entry name" value="Glycosyltransferase"/>
    <property type="match status" value="1"/>
</dbReference>
<dbReference type="EC" id="2.4.1.-" evidence="4"/>
<dbReference type="Gene3D" id="3.40.50.2000">
    <property type="entry name" value="Glycogen Phosphorylase B"/>
    <property type="match status" value="2"/>
</dbReference>
<dbReference type="SUPFAM" id="SSF53756">
    <property type="entry name" value="UDP-Glycosyltransferase/glycogen phosphorylase"/>
    <property type="match status" value="1"/>
</dbReference>
<keyword evidence="3" id="KW-0328">Glycosyltransferase</keyword>
<evidence type="ECO:0000313" key="5">
    <source>
        <dbReference type="EnsemblPlants" id="OB09G13870.1"/>
    </source>
</evidence>
<dbReference type="InterPro" id="IPR035595">
    <property type="entry name" value="UDP_glycos_trans_CS"/>
</dbReference>